<organism evidence="2 3">
    <name type="scientific">Habropoda laboriosa</name>
    <dbReference type="NCBI Taxonomy" id="597456"/>
    <lineage>
        <taxon>Eukaryota</taxon>
        <taxon>Metazoa</taxon>
        <taxon>Ecdysozoa</taxon>
        <taxon>Arthropoda</taxon>
        <taxon>Hexapoda</taxon>
        <taxon>Insecta</taxon>
        <taxon>Pterygota</taxon>
        <taxon>Neoptera</taxon>
        <taxon>Endopterygota</taxon>
        <taxon>Hymenoptera</taxon>
        <taxon>Apocrita</taxon>
        <taxon>Aculeata</taxon>
        <taxon>Apoidea</taxon>
        <taxon>Anthophila</taxon>
        <taxon>Apidae</taxon>
        <taxon>Habropoda</taxon>
    </lineage>
</organism>
<name>A0A0L7RG23_9HYME</name>
<protein>
    <submittedName>
        <fullName evidence="2">Uncharacterized protein</fullName>
    </submittedName>
</protein>
<proteinExistence type="predicted"/>
<gene>
    <name evidence="2" type="ORF">WH47_07519</name>
</gene>
<dbReference type="EMBL" id="KQ414599">
    <property type="protein sequence ID" value="KOC69779.1"/>
    <property type="molecule type" value="Genomic_DNA"/>
</dbReference>
<feature type="non-terminal residue" evidence="2">
    <location>
        <position position="1"/>
    </location>
</feature>
<feature type="compositionally biased region" description="Basic residues" evidence="1">
    <location>
        <begin position="1"/>
        <end position="15"/>
    </location>
</feature>
<evidence type="ECO:0000313" key="2">
    <source>
        <dbReference type="EMBL" id="KOC69779.1"/>
    </source>
</evidence>
<sequence>LEFRRPHLVKIKKKESPKSASSLQENRASDSVETVQKKTRRLPKRISATHNFVYEFNLLGNSNNVTRGVPNLSTFGQGDSPLRSANGKPNFSNIQMNTDVVLPNLYSNNNVIENLMRQENMTNNGKNVNLPNIKRQKMGVEQRSVKSRGERRERIPVSDIDREVEKVKSDWRALRTNGGWTQSKNFASTRSKKLYSTLEKMNEEIDKMQKTYLDPKANQFLHRGAIKALSSPRLSFEEKADKIKDMLFPNETRKMVDQYTDETLNDISNDLSNEIPLKDTHIDKERKSFLPSIRPRNVKSAKEQNTGANNRLNVKKINSDIETYLDKYISEAEKNFVNKEEPKIKEIDVPSADVTDMLKRLNLNSFDIYDFGDDCEDNSPLQSVDRIKFVKAHNSVRAPVNEKNESMRVNKEAAVESLSFNKDDYLRRYNNVLNSDTSIQTNTRSIGGDNAFIEMGLQALNNNFSQNALARVLQSEYLKKDASLKPM</sequence>
<dbReference type="STRING" id="597456.A0A0L7RG23"/>
<evidence type="ECO:0000256" key="1">
    <source>
        <dbReference type="SAM" id="MobiDB-lite"/>
    </source>
</evidence>
<feature type="region of interest" description="Disordered" evidence="1">
    <location>
        <begin position="1"/>
        <end position="37"/>
    </location>
</feature>
<dbReference type="Proteomes" id="UP000053825">
    <property type="component" value="Unassembled WGS sequence"/>
</dbReference>
<reference evidence="2 3" key="1">
    <citation type="submission" date="2015-07" db="EMBL/GenBank/DDBJ databases">
        <title>The genome of Habropoda laboriosa.</title>
        <authorList>
            <person name="Pan H."/>
            <person name="Kapheim K."/>
        </authorList>
    </citation>
    <scope>NUCLEOTIDE SEQUENCE [LARGE SCALE GENOMIC DNA]</scope>
    <source>
        <strain evidence="2">0110345459</strain>
    </source>
</reference>
<keyword evidence="3" id="KW-1185">Reference proteome</keyword>
<dbReference type="AlphaFoldDB" id="A0A0L7RG23"/>
<feature type="compositionally biased region" description="Polar residues" evidence="1">
    <location>
        <begin position="18"/>
        <end position="34"/>
    </location>
</feature>
<evidence type="ECO:0000313" key="3">
    <source>
        <dbReference type="Proteomes" id="UP000053825"/>
    </source>
</evidence>
<accession>A0A0L7RG23</accession>